<evidence type="ECO:0000256" key="1">
    <source>
        <dbReference type="ARBA" id="ARBA00004477"/>
    </source>
</evidence>
<evidence type="ECO:0000256" key="5">
    <source>
        <dbReference type="ARBA" id="ARBA00022679"/>
    </source>
</evidence>
<dbReference type="GO" id="GO:0005789">
    <property type="term" value="C:endoplasmic reticulum membrane"/>
    <property type="evidence" value="ECO:0007669"/>
    <property type="project" value="UniProtKB-SubCell"/>
</dbReference>
<evidence type="ECO:0000313" key="13">
    <source>
        <dbReference type="Proteomes" id="UP001214415"/>
    </source>
</evidence>
<dbReference type="Proteomes" id="UP001214415">
    <property type="component" value="Chromosome 4"/>
</dbReference>
<dbReference type="InterPro" id="IPR004856">
    <property type="entry name" value="Glyco_trans_ALG6/ALG8"/>
</dbReference>
<evidence type="ECO:0000256" key="8">
    <source>
        <dbReference type="ARBA" id="ARBA00022989"/>
    </source>
</evidence>
<feature type="transmembrane region" description="Helical" evidence="10">
    <location>
        <begin position="741"/>
        <end position="760"/>
    </location>
</feature>
<dbReference type="EC" id="2.4.1.-" evidence="10"/>
<evidence type="ECO:0000256" key="7">
    <source>
        <dbReference type="ARBA" id="ARBA00022824"/>
    </source>
</evidence>
<evidence type="ECO:0000256" key="2">
    <source>
        <dbReference type="ARBA" id="ARBA00004922"/>
    </source>
</evidence>
<feature type="transmembrane region" description="Helical" evidence="10">
    <location>
        <begin position="478"/>
        <end position="498"/>
    </location>
</feature>
<sequence>MKRDGGAGAPGPAEDHKIDRELLDLDRAADIPLGYARARKRTDRPMPSHTSLGSGREPPSVSSHARRKMSAPKLYKQRQEDELRAHNEGRSASRAGPMASSRSGVPRAQSEVQGPTATRAAPEREGSLSRMRSPAMDKPDASGRAMSSSSRVLWSSRADALSDTYTHDRIALWREQSAREVQTSEPRRPILSSKDMAHRSRASMDTGAETPLRILLRYLAHEEFTSSMYVLGYIMAVLLRCAVALGSWSGRSTPPKFGDFEAQRHWMELTVHMPVHRWYRYDLLYWGLDYPPLTAWVSYVCGRIATLFPVLQPAMALRSSRGSEAPEMVLFMRLSVLVLDVLVYMPAVAWFVLRRLEMRSTRVQHLALWTVWCQPALILIDHGHFQYNTVMLGLAALSFALLLAKQPSVHTSADASAVLQRLLLDTLSRHVSLQYVAAAVFFSLSLCFKQMALYYAPAVFSIMLGRCVGLARTDLARGVALFAALASTTTAVFALLWLPWLGQVSELGQVVHRIFPLARGLFEDKVANVWCALSVLPVGARWKLPHLFNVATLAKVSLVAVLLAILPCCILLFVASIETVRRESITDHAQADQVVADLRRRAGSVVSGTTRRTAGGAPSLHESSRGSDRRSVRSGSALAGSTSARLQEGGRRPRRTTATVPPATELLPYTLASTSLAFYLWGFQTHEKSVLLPLLPFTLLLTVQGDRTGAGAAAADWEWGVFANNVGLFSLWPLLQRDGQLLAWGVLFVLWNYLIGYRPWDALRAARVPSGATVRAAVQAAMLGLFALQGTVPLAPSLWAPVLRRYPDLFPVLTVLLCMPALMLVWLWTLSKHLQIALATGLVSVHQKLR</sequence>
<comment type="caution">
    <text evidence="10">Lacks conserved residue(s) required for the propagation of feature annotation.</text>
</comment>
<dbReference type="AlphaFoldDB" id="A0AAF0EDX9"/>
<dbReference type="PANTHER" id="PTHR12413">
    <property type="entry name" value="DOLICHYL GLYCOSYLTRANSFERASE"/>
    <property type="match status" value="1"/>
</dbReference>
<keyword evidence="7 10" id="KW-0256">Endoplasmic reticulum</keyword>
<keyword evidence="9 10" id="KW-0472">Membrane</keyword>
<feature type="transmembrane region" description="Helical" evidence="10">
    <location>
        <begin position="385"/>
        <end position="405"/>
    </location>
</feature>
<keyword evidence="6 10" id="KW-0812">Transmembrane</keyword>
<keyword evidence="5 10" id="KW-0808">Transferase</keyword>
<evidence type="ECO:0000256" key="6">
    <source>
        <dbReference type="ARBA" id="ARBA00022692"/>
    </source>
</evidence>
<comment type="pathway">
    <text evidence="2 10">Protein modification; protein glycosylation.</text>
</comment>
<evidence type="ECO:0000256" key="11">
    <source>
        <dbReference type="SAM" id="MobiDB-lite"/>
    </source>
</evidence>
<dbReference type="GO" id="GO:0042281">
    <property type="term" value="F:dolichyl pyrophosphate Man9GlcNAc2 alpha-1,3-glucosyltransferase activity"/>
    <property type="evidence" value="ECO:0007669"/>
    <property type="project" value="TreeGrafter"/>
</dbReference>
<feature type="region of interest" description="Disordered" evidence="11">
    <location>
        <begin position="1"/>
        <end position="148"/>
    </location>
</feature>
<feature type="transmembrane region" description="Helical" evidence="10">
    <location>
        <begin position="331"/>
        <end position="353"/>
    </location>
</feature>
<comment type="similarity">
    <text evidence="3 10">Belongs to the ALG6/ALG8 glucosyltransferase family.</text>
</comment>
<accession>A0AAF0EDX9</accession>
<name>A0AAF0EDX9_9BASI</name>
<evidence type="ECO:0000313" key="12">
    <source>
        <dbReference type="EMBL" id="WFD23773.1"/>
    </source>
</evidence>
<feature type="compositionally biased region" description="Basic and acidic residues" evidence="11">
    <location>
        <begin position="77"/>
        <end position="91"/>
    </location>
</feature>
<evidence type="ECO:0000256" key="3">
    <source>
        <dbReference type="ARBA" id="ARBA00008715"/>
    </source>
</evidence>
<dbReference type="PANTHER" id="PTHR12413:SF1">
    <property type="entry name" value="DOLICHYL PYROPHOSPHATE MAN9GLCNAC2 ALPHA-1,3-GLUCOSYLTRANSFERASE"/>
    <property type="match status" value="1"/>
</dbReference>
<feature type="region of interest" description="Disordered" evidence="11">
    <location>
        <begin position="606"/>
        <end position="659"/>
    </location>
</feature>
<feature type="transmembrane region" description="Helical" evidence="10">
    <location>
        <begin position="553"/>
        <end position="575"/>
    </location>
</feature>
<feature type="transmembrane region" description="Helical" evidence="10">
    <location>
        <begin position="809"/>
        <end position="828"/>
    </location>
</feature>
<comment type="subcellular location">
    <subcellularLocation>
        <location evidence="1 10">Endoplasmic reticulum membrane</location>
        <topology evidence="1 10">Multi-pass membrane protein</topology>
    </subcellularLocation>
</comment>
<keyword evidence="8 10" id="KW-1133">Transmembrane helix</keyword>
<keyword evidence="13" id="KW-1185">Reference proteome</keyword>
<feature type="transmembrane region" description="Helical" evidence="10">
    <location>
        <begin position="452"/>
        <end position="471"/>
    </location>
</feature>
<evidence type="ECO:0000256" key="4">
    <source>
        <dbReference type="ARBA" id="ARBA00022676"/>
    </source>
</evidence>
<keyword evidence="4 10" id="KW-0328">Glycosyltransferase</keyword>
<feature type="compositionally biased region" description="Basic and acidic residues" evidence="11">
    <location>
        <begin position="13"/>
        <end position="29"/>
    </location>
</feature>
<organism evidence="12 13">
    <name type="scientific">Malassezia equina</name>
    <dbReference type="NCBI Taxonomy" id="1381935"/>
    <lineage>
        <taxon>Eukaryota</taxon>
        <taxon>Fungi</taxon>
        <taxon>Dikarya</taxon>
        <taxon>Basidiomycota</taxon>
        <taxon>Ustilaginomycotina</taxon>
        <taxon>Malasseziomycetes</taxon>
        <taxon>Malasseziales</taxon>
        <taxon>Malasseziaceae</taxon>
        <taxon>Malassezia</taxon>
    </lineage>
</organism>
<dbReference type="Pfam" id="PF03155">
    <property type="entry name" value="Alg6_Alg8"/>
    <property type="match status" value="2"/>
</dbReference>
<gene>
    <name evidence="12" type="primary">ALG6</name>
    <name evidence="12" type="ORF">MEQU1_002467</name>
</gene>
<evidence type="ECO:0000256" key="9">
    <source>
        <dbReference type="ARBA" id="ARBA00023136"/>
    </source>
</evidence>
<proteinExistence type="inferred from homology"/>
<dbReference type="EMBL" id="CP119903">
    <property type="protein sequence ID" value="WFD23773.1"/>
    <property type="molecule type" value="Genomic_DNA"/>
</dbReference>
<feature type="compositionally biased region" description="Basic and acidic residues" evidence="11">
    <location>
        <begin position="622"/>
        <end position="631"/>
    </location>
</feature>
<reference evidence="12" key="1">
    <citation type="submission" date="2023-03" db="EMBL/GenBank/DDBJ databases">
        <title>Mating type loci evolution in Malassezia.</title>
        <authorList>
            <person name="Coelho M.A."/>
        </authorList>
    </citation>
    <scope>NUCLEOTIDE SEQUENCE</scope>
    <source>
        <strain evidence="12">CBS 12830</strain>
    </source>
</reference>
<protein>
    <recommendedName>
        <fullName evidence="10">Alpha-1,3-glucosyltransferase</fullName>
        <ecNumber evidence="10">2.4.1.-</ecNumber>
    </recommendedName>
</protein>
<evidence type="ECO:0000256" key="10">
    <source>
        <dbReference type="RuleBase" id="RU363110"/>
    </source>
</evidence>